<dbReference type="Gene3D" id="2.30.38.10">
    <property type="entry name" value="Luciferase, Domain 3"/>
    <property type="match status" value="1"/>
</dbReference>
<reference evidence="10" key="1">
    <citation type="submission" date="2013-02" db="EMBL/GenBank/DDBJ databases">
        <authorList>
            <person name="Hughes D."/>
        </authorList>
    </citation>
    <scope>NUCLEOTIDE SEQUENCE</scope>
    <source>
        <strain>Durham</strain>
        <strain evidence="10">NC isolate 2 -- Noor lab</strain>
    </source>
</reference>
<dbReference type="Pfam" id="PF00501">
    <property type="entry name" value="AMP-binding"/>
    <property type="match status" value="1"/>
</dbReference>
<sequence>MACMSSGATLILPTAGYSPEETLKSIVEEKCTMIHGTPTMYVDLIKKQKELNLPMDTVRSAVTGGAPCPPTLYEDIKKTFGLQKVRTIYGLTETTCCIFQTMPKESDEQMKNTVGHLHDHVEVKIVDDNGDMVPIGERGELMVRGYCNMLEYFGDEEKTSEVKQKDGWLKTGDQFVLREDGYGVIVGRLKEMVIRGGENIFPKEIEDFLSLHPDIVEVNVIGVPDERMGEELCAFIRLAEGSKLDSETLKKYCKGKIAHFKVPKHIRIVDVFPKTASGKVQKFKLREIYDKSL</sequence>
<evidence type="ECO:0000259" key="8">
    <source>
        <dbReference type="Pfam" id="PF13193"/>
    </source>
</evidence>
<comment type="catalytic activity">
    <reaction evidence="6">
        <text>a medium-chain fatty acid + ATP + CoA = a medium-chain fatty acyl-CoA + AMP + diphosphate</text>
        <dbReference type="Rhea" id="RHEA:48340"/>
        <dbReference type="ChEBI" id="CHEBI:30616"/>
        <dbReference type="ChEBI" id="CHEBI:33019"/>
        <dbReference type="ChEBI" id="CHEBI:57287"/>
        <dbReference type="ChEBI" id="CHEBI:59558"/>
        <dbReference type="ChEBI" id="CHEBI:90546"/>
        <dbReference type="ChEBI" id="CHEBI:456215"/>
        <dbReference type="EC" id="6.2.1.2"/>
    </reaction>
</comment>
<dbReference type="Pfam" id="PF13193">
    <property type="entry name" value="AMP-binding_C"/>
    <property type="match status" value="1"/>
</dbReference>
<dbReference type="Proteomes" id="UP000015102">
    <property type="component" value="Unassembled WGS sequence"/>
</dbReference>
<evidence type="ECO:0000313" key="10">
    <source>
        <dbReference type="Proteomes" id="UP000015102"/>
    </source>
</evidence>
<evidence type="ECO:0000256" key="4">
    <source>
        <dbReference type="ARBA" id="ARBA00039638"/>
    </source>
</evidence>
<evidence type="ECO:0000256" key="3">
    <source>
        <dbReference type="ARBA" id="ARBA00037247"/>
    </source>
</evidence>
<dbReference type="OMA" id="TECASQV"/>
<dbReference type="EnsemblMetazoa" id="MESCA008322-RA">
    <property type="protein sequence ID" value="MESCA008322-PA"/>
    <property type="gene ID" value="MESCA008322"/>
</dbReference>
<dbReference type="PANTHER" id="PTHR43201:SF5">
    <property type="entry name" value="MEDIUM-CHAIN ACYL-COA LIGASE ACSF2, MITOCHONDRIAL"/>
    <property type="match status" value="1"/>
</dbReference>
<comment type="function">
    <text evidence="3">Acyl-CoA synthases catalyze the initial reaction in fatty acid metabolism, by forming a thioester with CoA. Has some preference toward medium-chain substrates. Plays a role in adipocyte differentiation.</text>
</comment>
<dbReference type="InterPro" id="IPR045851">
    <property type="entry name" value="AMP-bd_C_sf"/>
</dbReference>
<name>T1GWY7_MEGSC</name>
<comment type="similarity">
    <text evidence="1">Belongs to the ATP-dependent AMP-binding enzyme family.</text>
</comment>
<accession>T1GWY7</accession>
<dbReference type="GO" id="GO:0031956">
    <property type="term" value="F:medium-chain fatty acid-CoA ligase activity"/>
    <property type="evidence" value="ECO:0007669"/>
    <property type="project" value="UniProtKB-EC"/>
</dbReference>
<dbReference type="EMBL" id="CAQQ02167635">
    <property type="status" value="NOT_ANNOTATED_CDS"/>
    <property type="molecule type" value="Genomic_DNA"/>
</dbReference>
<feature type="domain" description="AMP-dependent synthetase/ligase" evidence="7">
    <location>
        <begin position="1"/>
        <end position="153"/>
    </location>
</feature>
<evidence type="ECO:0000256" key="5">
    <source>
        <dbReference type="ARBA" id="ARBA00047319"/>
    </source>
</evidence>
<proteinExistence type="inferred from homology"/>
<evidence type="ECO:0000256" key="1">
    <source>
        <dbReference type="ARBA" id="ARBA00006432"/>
    </source>
</evidence>
<dbReference type="FunFam" id="3.30.300.30:FF:000008">
    <property type="entry name" value="2,3-dihydroxybenzoate-AMP ligase"/>
    <property type="match status" value="1"/>
</dbReference>
<reference evidence="9" key="2">
    <citation type="submission" date="2015-06" db="UniProtKB">
        <authorList>
            <consortium name="EnsemblMetazoa"/>
        </authorList>
    </citation>
    <scope>IDENTIFICATION</scope>
</reference>
<protein>
    <recommendedName>
        <fullName evidence="4">Medium-chain acyl-CoA ligase ACSF2, mitochondrial</fullName>
    </recommendedName>
</protein>
<dbReference type="SUPFAM" id="SSF56801">
    <property type="entry name" value="Acetyl-CoA synthetase-like"/>
    <property type="match status" value="1"/>
</dbReference>
<dbReference type="InterPro" id="IPR025110">
    <property type="entry name" value="AMP-bd_C"/>
</dbReference>
<evidence type="ECO:0000313" key="9">
    <source>
        <dbReference type="EnsemblMetazoa" id="MESCA008322-PA"/>
    </source>
</evidence>
<dbReference type="Gene3D" id="3.30.300.30">
    <property type="match status" value="1"/>
</dbReference>
<keyword evidence="2" id="KW-0436">Ligase</keyword>
<evidence type="ECO:0000259" key="7">
    <source>
        <dbReference type="Pfam" id="PF00501"/>
    </source>
</evidence>
<feature type="domain" description="AMP-binding enzyme C-terminal" evidence="8">
    <location>
        <begin position="204"/>
        <end position="279"/>
    </location>
</feature>
<dbReference type="Gene3D" id="3.40.50.980">
    <property type="match status" value="1"/>
</dbReference>
<dbReference type="PANTHER" id="PTHR43201">
    <property type="entry name" value="ACYL-COA SYNTHETASE"/>
    <property type="match status" value="1"/>
</dbReference>
<organism evidence="9 10">
    <name type="scientific">Megaselia scalaris</name>
    <name type="common">Humpbacked fly</name>
    <name type="synonym">Phora scalaris</name>
    <dbReference type="NCBI Taxonomy" id="36166"/>
    <lineage>
        <taxon>Eukaryota</taxon>
        <taxon>Metazoa</taxon>
        <taxon>Ecdysozoa</taxon>
        <taxon>Arthropoda</taxon>
        <taxon>Hexapoda</taxon>
        <taxon>Insecta</taxon>
        <taxon>Pterygota</taxon>
        <taxon>Neoptera</taxon>
        <taxon>Endopterygota</taxon>
        <taxon>Diptera</taxon>
        <taxon>Brachycera</taxon>
        <taxon>Muscomorpha</taxon>
        <taxon>Platypezoidea</taxon>
        <taxon>Phoridae</taxon>
        <taxon>Megaseliini</taxon>
        <taxon>Megaselia</taxon>
    </lineage>
</organism>
<dbReference type="InterPro" id="IPR000873">
    <property type="entry name" value="AMP-dep_synth/lig_dom"/>
</dbReference>
<evidence type="ECO:0000256" key="2">
    <source>
        <dbReference type="ARBA" id="ARBA00022598"/>
    </source>
</evidence>
<dbReference type="GO" id="GO:0006631">
    <property type="term" value="P:fatty acid metabolic process"/>
    <property type="evidence" value="ECO:0007669"/>
    <property type="project" value="TreeGrafter"/>
</dbReference>
<dbReference type="STRING" id="36166.T1GWY7"/>
<keyword evidence="10" id="KW-1185">Reference proteome</keyword>
<comment type="catalytic activity">
    <reaction evidence="5">
        <text>octanoate + ATP + CoA = octanoyl-CoA + AMP + diphosphate</text>
        <dbReference type="Rhea" id="RHEA:33631"/>
        <dbReference type="ChEBI" id="CHEBI:25646"/>
        <dbReference type="ChEBI" id="CHEBI:30616"/>
        <dbReference type="ChEBI" id="CHEBI:33019"/>
        <dbReference type="ChEBI" id="CHEBI:57287"/>
        <dbReference type="ChEBI" id="CHEBI:57386"/>
        <dbReference type="ChEBI" id="CHEBI:456215"/>
    </reaction>
</comment>
<dbReference type="HOGENOM" id="CLU_000022_17_0_1"/>
<dbReference type="AlphaFoldDB" id="T1GWY7"/>
<evidence type="ECO:0000256" key="6">
    <source>
        <dbReference type="ARBA" id="ARBA00048277"/>
    </source>
</evidence>